<dbReference type="SMART" id="SM00870">
    <property type="entry name" value="Asparaginase"/>
    <property type="match status" value="1"/>
</dbReference>
<feature type="domain" description="Asparaginase/glutaminase C-terminal" evidence="8">
    <location>
        <begin position="201"/>
        <end position="310"/>
    </location>
</feature>
<accession>A0A3G6IWA0</accession>
<evidence type="ECO:0000256" key="5">
    <source>
        <dbReference type="PIRSR" id="PIRSR001220-2"/>
    </source>
</evidence>
<dbReference type="GO" id="GO:0006528">
    <property type="term" value="P:asparagine metabolic process"/>
    <property type="evidence" value="ECO:0007669"/>
    <property type="project" value="InterPro"/>
</dbReference>
<dbReference type="PIRSF" id="PIRSF001220">
    <property type="entry name" value="L-ASNase_gatD"/>
    <property type="match status" value="1"/>
</dbReference>
<comment type="similarity">
    <text evidence="1">Belongs to the asparaginase 1 family.</text>
</comment>
<dbReference type="KEGG" id="cpso:CPPEL_04050"/>
<evidence type="ECO:0000313" key="10">
    <source>
        <dbReference type="Proteomes" id="UP000271426"/>
    </source>
</evidence>
<dbReference type="CDD" id="cd08964">
    <property type="entry name" value="L-asparaginase_II"/>
    <property type="match status" value="1"/>
</dbReference>
<dbReference type="EMBL" id="CP033898">
    <property type="protein sequence ID" value="AZA08938.1"/>
    <property type="molecule type" value="Genomic_DNA"/>
</dbReference>
<dbReference type="Gene3D" id="3.40.50.1170">
    <property type="entry name" value="L-asparaginase, N-terminal domain"/>
    <property type="match status" value="1"/>
</dbReference>
<dbReference type="InterPro" id="IPR006034">
    <property type="entry name" value="Asparaginase/glutaminase-like"/>
</dbReference>
<dbReference type="Proteomes" id="UP000271426">
    <property type="component" value="Chromosome"/>
</dbReference>
<dbReference type="Gene3D" id="3.40.50.40">
    <property type="match status" value="1"/>
</dbReference>
<keyword evidence="3 9" id="KW-0378">Hydrolase</keyword>
<dbReference type="PANTHER" id="PTHR11707">
    <property type="entry name" value="L-ASPARAGINASE"/>
    <property type="match status" value="1"/>
</dbReference>
<feature type="domain" description="L-asparaginase N-terminal" evidence="7">
    <location>
        <begin position="10"/>
        <end position="181"/>
    </location>
</feature>
<dbReference type="Pfam" id="PF17763">
    <property type="entry name" value="Asparaginase_C"/>
    <property type="match status" value="1"/>
</dbReference>
<dbReference type="OrthoDB" id="9788068at2"/>
<evidence type="ECO:0000259" key="8">
    <source>
        <dbReference type="Pfam" id="PF17763"/>
    </source>
</evidence>
<dbReference type="InterPro" id="IPR020827">
    <property type="entry name" value="Asparaginase/glutaminase_AS1"/>
</dbReference>
<evidence type="ECO:0000259" key="7">
    <source>
        <dbReference type="Pfam" id="PF00710"/>
    </source>
</evidence>
<name>A0A3G6IWA0_9CORY</name>
<dbReference type="PROSITE" id="PS51732">
    <property type="entry name" value="ASN_GLN_ASE_3"/>
    <property type="match status" value="1"/>
</dbReference>
<evidence type="ECO:0000256" key="2">
    <source>
        <dbReference type="ARBA" id="ARBA00012920"/>
    </source>
</evidence>
<dbReference type="InterPro" id="IPR040919">
    <property type="entry name" value="Asparaginase_C"/>
</dbReference>
<dbReference type="InterPro" id="IPR037152">
    <property type="entry name" value="L-asparaginase_N_sf"/>
</dbReference>
<dbReference type="SUPFAM" id="SSF53774">
    <property type="entry name" value="Glutaminase/Asparaginase"/>
    <property type="match status" value="1"/>
</dbReference>
<dbReference type="AlphaFoldDB" id="A0A3G6IWA0"/>
<dbReference type="GO" id="GO:0004067">
    <property type="term" value="F:asparaginase activity"/>
    <property type="evidence" value="ECO:0007669"/>
    <property type="project" value="UniProtKB-UniRule"/>
</dbReference>
<dbReference type="EC" id="3.5.1.1" evidence="2"/>
<evidence type="ECO:0000256" key="1">
    <source>
        <dbReference type="ARBA" id="ARBA00010518"/>
    </source>
</evidence>
<feature type="binding site" evidence="5">
    <location>
        <begin position="96"/>
        <end position="97"/>
    </location>
    <ligand>
        <name>substrate</name>
    </ligand>
</feature>
<dbReference type="SFLD" id="SFLDS00057">
    <property type="entry name" value="Glutaminase/Asparaginase"/>
    <property type="match status" value="1"/>
</dbReference>
<dbReference type="PIRSF" id="PIRSF500176">
    <property type="entry name" value="L_ASNase"/>
    <property type="match status" value="1"/>
</dbReference>
<dbReference type="InterPro" id="IPR036152">
    <property type="entry name" value="Asp/glu_Ase-like_sf"/>
</dbReference>
<feature type="binding site" evidence="5">
    <location>
        <position position="63"/>
    </location>
    <ligand>
        <name>substrate</name>
    </ligand>
</feature>
<evidence type="ECO:0000256" key="3">
    <source>
        <dbReference type="ARBA" id="ARBA00022801"/>
    </source>
</evidence>
<dbReference type="Pfam" id="PF00710">
    <property type="entry name" value="Asparaginase"/>
    <property type="match status" value="1"/>
</dbReference>
<sequence>MNDSKEPLPKVIVITTGGTIACTADERGALIPTVSGQALVEPVAQRFAGNLELEVRELNRLDSSSMNFGDIDEILQASHDALEEDNVIGVVITHGTDSMEETAIALDTFHNDPRPIVLTGAQKPFNHPQSDGPGNLFEAVMVASDASAKDIGVLVVFGHAVLPARGCVKWHAQDELAFATNGPEEPRRADPVAPQHLKGINVPIISAYPGADGHLVHAAIEHGAQGLVIEAMGSGNVGTEMAKALDAALEADIPVVISTRVPRGEVAGTYGGAGGGSTLAHKGAIGSTYFRAGQARVLLAIAIASGVHPATLF</sequence>
<keyword evidence="10" id="KW-1185">Reference proteome</keyword>
<proteinExistence type="inferred from homology"/>
<evidence type="ECO:0000313" key="9">
    <source>
        <dbReference type="EMBL" id="AZA08938.1"/>
    </source>
</evidence>
<dbReference type="PANTHER" id="PTHR11707:SF28">
    <property type="entry name" value="60 KDA LYSOPHOSPHOLIPASE"/>
    <property type="match status" value="1"/>
</dbReference>
<dbReference type="InterPro" id="IPR027474">
    <property type="entry name" value="L-asparaginase_N"/>
</dbReference>
<dbReference type="PROSITE" id="PS51257">
    <property type="entry name" value="PROKAR_LIPOPROTEIN"/>
    <property type="match status" value="1"/>
</dbReference>
<dbReference type="PRINTS" id="PR00139">
    <property type="entry name" value="ASNGLNASE"/>
</dbReference>
<feature type="active site" evidence="6">
    <location>
        <position position="19"/>
    </location>
</feature>
<evidence type="ECO:0000256" key="6">
    <source>
        <dbReference type="PROSITE-ProRule" id="PRU10099"/>
    </source>
</evidence>
<evidence type="ECO:0000256" key="4">
    <source>
        <dbReference type="PIRSR" id="PIRSR001220-1"/>
    </source>
</evidence>
<feature type="active site" description="O-isoaspartyl threonine intermediate" evidence="4">
    <location>
        <position position="19"/>
    </location>
</feature>
<organism evidence="9 10">
    <name type="scientific">Corynebacterium pseudopelargi</name>
    <dbReference type="NCBI Taxonomy" id="2080757"/>
    <lineage>
        <taxon>Bacteria</taxon>
        <taxon>Bacillati</taxon>
        <taxon>Actinomycetota</taxon>
        <taxon>Actinomycetes</taxon>
        <taxon>Mycobacteriales</taxon>
        <taxon>Corynebacteriaceae</taxon>
        <taxon>Corynebacterium</taxon>
    </lineage>
</organism>
<dbReference type="PROSITE" id="PS00144">
    <property type="entry name" value="ASN_GLN_ASE_1"/>
    <property type="match status" value="1"/>
</dbReference>
<reference evidence="9 10" key="1">
    <citation type="submission" date="2018-11" db="EMBL/GenBank/DDBJ databases">
        <authorList>
            <person name="Kleinhagauer T."/>
            <person name="Glaeser S.P."/>
            <person name="Spergser J."/>
            <person name="Ruckert C."/>
            <person name="Kaempfer P."/>
            <person name="Busse H.-J."/>
        </authorList>
    </citation>
    <scope>NUCLEOTIDE SEQUENCE [LARGE SCALE GENOMIC DNA]</scope>
    <source>
        <strain evidence="9 10">812CH</strain>
    </source>
</reference>
<dbReference type="InterPro" id="IPR027473">
    <property type="entry name" value="L-asparaginase_C"/>
</dbReference>
<protein>
    <recommendedName>
        <fullName evidence="2">asparaginase</fullName>
        <ecNumber evidence="2">3.5.1.1</ecNumber>
    </recommendedName>
</protein>
<dbReference type="InterPro" id="IPR004550">
    <property type="entry name" value="AsnASE_II"/>
</dbReference>
<dbReference type="RefSeq" id="WP_123959922.1">
    <property type="nucleotide sequence ID" value="NZ_CP033898.1"/>
</dbReference>
<gene>
    <name evidence="9" type="primary">ansZ</name>
    <name evidence="9" type="ORF">CPPEL_04050</name>
</gene>